<dbReference type="EMBL" id="CVRI01000013">
    <property type="protein sequence ID" value="CRK89511.1"/>
    <property type="molecule type" value="Genomic_DNA"/>
</dbReference>
<dbReference type="InterPro" id="IPR029034">
    <property type="entry name" value="Cystine-knot_cytokine"/>
</dbReference>
<dbReference type="AlphaFoldDB" id="A0A1J1HN79"/>
<keyword evidence="3" id="KW-1185">Reference proteome</keyword>
<dbReference type="Proteomes" id="UP000183832">
    <property type="component" value="Unassembled WGS sequence"/>
</dbReference>
<feature type="signal peptide" evidence="1">
    <location>
        <begin position="1"/>
        <end position="18"/>
    </location>
</feature>
<evidence type="ECO:0000313" key="2">
    <source>
        <dbReference type="EMBL" id="CRK89511.1"/>
    </source>
</evidence>
<proteinExistence type="predicted"/>
<evidence type="ECO:0000256" key="1">
    <source>
        <dbReference type="SAM" id="SignalP"/>
    </source>
</evidence>
<protein>
    <submittedName>
        <fullName evidence="2">CLUMA_CG003289, isoform A</fullName>
    </submittedName>
</protein>
<feature type="chain" id="PRO_5012181819" evidence="1">
    <location>
        <begin position="19"/>
        <end position="172"/>
    </location>
</feature>
<sequence length="172" mass="20425">MLTDKFWIIIMAFKFVYGFQFAGENPIDDTSQKTGLNKVDMNQYNKYESENNEPNGKSSGEISVNTADKRFNEHLKHPCSCHSDLKWEDFGENVYPRYHRSKICNTDKNLQSNEICKFGTKCNNIYHKIYLLKMREKDMDLLQEEHGTLPNNLKRDYYWHTKKISIDCRCIF</sequence>
<keyword evidence="1" id="KW-0732">Signal</keyword>
<gene>
    <name evidence="2" type="ORF">CLUMA_CG003289</name>
</gene>
<name>A0A1J1HN79_9DIPT</name>
<reference evidence="2 3" key="1">
    <citation type="submission" date="2015-04" db="EMBL/GenBank/DDBJ databases">
        <authorList>
            <person name="Syromyatnikov M.Y."/>
            <person name="Popov V.N."/>
        </authorList>
    </citation>
    <scope>NUCLEOTIDE SEQUENCE [LARGE SCALE GENOMIC DNA]</scope>
</reference>
<dbReference type="Gene3D" id="2.10.90.10">
    <property type="entry name" value="Cystine-knot cytokines"/>
    <property type="match status" value="1"/>
</dbReference>
<evidence type="ECO:0000313" key="3">
    <source>
        <dbReference type="Proteomes" id="UP000183832"/>
    </source>
</evidence>
<organism evidence="2 3">
    <name type="scientific">Clunio marinus</name>
    <dbReference type="NCBI Taxonomy" id="568069"/>
    <lineage>
        <taxon>Eukaryota</taxon>
        <taxon>Metazoa</taxon>
        <taxon>Ecdysozoa</taxon>
        <taxon>Arthropoda</taxon>
        <taxon>Hexapoda</taxon>
        <taxon>Insecta</taxon>
        <taxon>Pterygota</taxon>
        <taxon>Neoptera</taxon>
        <taxon>Endopterygota</taxon>
        <taxon>Diptera</taxon>
        <taxon>Nematocera</taxon>
        <taxon>Chironomoidea</taxon>
        <taxon>Chironomidae</taxon>
        <taxon>Clunio</taxon>
    </lineage>
</organism>
<accession>A0A1J1HN79</accession>
<dbReference type="SUPFAM" id="SSF57501">
    <property type="entry name" value="Cystine-knot cytokines"/>
    <property type="match status" value="1"/>
</dbReference>
<dbReference type="OrthoDB" id="5950649at2759"/>